<evidence type="ECO:0000259" key="11">
    <source>
        <dbReference type="Pfam" id="PF17767"/>
    </source>
</evidence>
<dbReference type="Proteomes" id="UP001229716">
    <property type="component" value="Unassembled WGS sequence"/>
</dbReference>
<dbReference type="InterPro" id="IPR013785">
    <property type="entry name" value="Aldolase_TIM"/>
</dbReference>
<dbReference type="NCBIfam" id="TIGR01513">
    <property type="entry name" value="NAPRTase_put"/>
    <property type="match status" value="1"/>
</dbReference>
<evidence type="ECO:0000256" key="7">
    <source>
        <dbReference type="ARBA" id="ARBA00022679"/>
    </source>
</evidence>
<evidence type="ECO:0000259" key="10">
    <source>
        <dbReference type="Pfam" id="PF04095"/>
    </source>
</evidence>
<evidence type="ECO:0000256" key="9">
    <source>
        <dbReference type="RuleBase" id="RU365100"/>
    </source>
</evidence>
<dbReference type="Pfam" id="PF04095">
    <property type="entry name" value="NAPRTase"/>
    <property type="match status" value="1"/>
</dbReference>
<evidence type="ECO:0000259" key="12">
    <source>
        <dbReference type="Pfam" id="PF17956"/>
    </source>
</evidence>
<feature type="domain" description="Nicotinate phosphoribosyltransferase C-terminal" evidence="12">
    <location>
        <begin position="361"/>
        <end position="469"/>
    </location>
</feature>
<dbReference type="SUPFAM" id="SSF54675">
    <property type="entry name" value="Nicotinate/Quinolinate PRTase N-terminal domain-like"/>
    <property type="match status" value="1"/>
</dbReference>
<name>A0ABT7KY47_9BACI</name>
<protein>
    <recommendedName>
        <fullName evidence="3 9">Nicotinate phosphoribosyltransferase</fullName>
        <ecNumber evidence="3 9">6.3.4.21</ecNumber>
    </recommendedName>
</protein>
<keyword evidence="7 9" id="KW-0808">Transferase</keyword>
<evidence type="ECO:0000313" key="14">
    <source>
        <dbReference type="Proteomes" id="UP001229716"/>
    </source>
</evidence>
<dbReference type="NCBIfam" id="NF006697">
    <property type="entry name" value="PRK09243.1-4"/>
    <property type="match status" value="1"/>
</dbReference>
<keyword evidence="13" id="KW-0328">Glycosyltransferase</keyword>
<gene>
    <name evidence="13" type="ORF">P6F46_23960</name>
</gene>
<evidence type="ECO:0000313" key="13">
    <source>
        <dbReference type="EMBL" id="MDL2419038.1"/>
    </source>
</evidence>
<proteinExistence type="inferred from homology"/>
<evidence type="ECO:0000256" key="6">
    <source>
        <dbReference type="ARBA" id="ARBA00022642"/>
    </source>
</evidence>
<comment type="PTM">
    <text evidence="9">Transiently phosphorylated on a His residue during the reaction cycle. Phosphorylation strongly increases the affinity for substrates and increases the rate of nicotinate D-ribonucleotide production. Dephosphorylation regenerates the low-affinity form of the enzyme, leading to product release.</text>
</comment>
<dbReference type="InterPro" id="IPR006405">
    <property type="entry name" value="Nic_PRibTrfase_pncB"/>
</dbReference>
<accession>A0ABT7KY47</accession>
<dbReference type="GO" id="GO:0016757">
    <property type="term" value="F:glycosyltransferase activity"/>
    <property type="evidence" value="ECO:0007669"/>
    <property type="project" value="UniProtKB-KW"/>
</dbReference>
<dbReference type="EC" id="6.3.4.21" evidence="3 9"/>
<reference evidence="13 14" key="1">
    <citation type="journal article" date="2023" name="Int. J. Mol. Sci.">
        <title>Pathogenicity and Genomic Characterization of a Novel Genospecies, Bacillus shihchuchen, of the Bacillus cereus Group Isolated from Chinese Softshell Turtle (Pelodiscus sinensis).</title>
        <authorList>
            <person name="Cheng L.W."/>
            <person name="Byadgi O.V."/>
            <person name="Tsai C.E."/>
            <person name="Wang P.C."/>
            <person name="Chen S.C."/>
        </authorList>
    </citation>
    <scope>NUCLEOTIDE SEQUENCE [LARGE SCALE GENOMIC DNA]</scope>
    <source>
        <strain evidence="13 14">QF108-045</strain>
    </source>
</reference>
<dbReference type="InterPro" id="IPR040727">
    <property type="entry name" value="NAPRTase_N"/>
</dbReference>
<dbReference type="InterPro" id="IPR007229">
    <property type="entry name" value="Nic_PRibTrfase-Fam"/>
</dbReference>
<dbReference type="InterPro" id="IPR036068">
    <property type="entry name" value="Nicotinate_pribotase-like_C"/>
</dbReference>
<keyword evidence="5 9" id="KW-0436">Ligase</keyword>
<dbReference type="NCBIfam" id="NF006694">
    <property type="entry name" value="PRK09243.1-1"/>
    <property type="match status" value="1"/>
</dbReference>
<comment type="function">
    <text evidence="9">Catalyzes the first step in the biosynthesis of NAD from nicotinic acid, the ATP-dependent synthesis of beta-nicotinate D-ribonucleotide from nicotinate and 5-phospho-D-ribose 1-phosphate.</text>
</comment>
<dbReference type="Gene3D" id="3.20.20.70">
    <property type="entry name" value="Aldolase class I"/>
    <property type="match status" value="1"/>
</dbReference>
<dbReference type="EMBL" id="JASWHZ010000001">
    <property type="protein sequence ID" value="MDL2419038.1"/>
    <property type="molecule type" value="Genomic_DNA"/>
</dbReference>
<organism evidence="13 14">
    <name type="scientific">Bacillus shihchuchen</name>
    <dbReference type="NCBI Taxonomy" id="3036942"/>
    <lineage>
        <taxon>Bacteria</taxon>
        <taxon>Bacillati</taxon>
        <taxon>Bacillota</taxon>
        <taxon>Bacilli</taxon>
        <taxon>Bacillales</taxon>
        <taxon>Bacillaceae</taxon>
        <taxon>Bacillus</taxon>
        <taxon>Bacillus cereus group</taxon>
    </lineage>
</organism>
<evidence type="ECO:0000256" key="2">
    <source>
        <dbReference type="ARBA" id="ARBA00010897"/>
    </source>
</evidence>
<keyword evidence="14" id="KW-1185">Reference proteome</keyword>
<evidence type="ECO:0000256" key="8">
    <source>
        <dbReference type="ARBA" id="ARBA00048668"/>
    </source>
</evidence>
<feature type="domain" description="Nicotinate phosphoribosyltransferase N-terminal" evidence="11">
    <location>
        <begin position="11"/>
        <end position="134"/>
    </location>
</feature>
<dbReference type="NCBIfam" id="NF006695">
    <property type="entry name" value="PRK09243.1-2"/>
    <property type="match status" value="1"/>
</dbReference>
<dbReference type="Pfam" id="PF17956">
    <property type="entry name" value="NAPRTase_C"/>
    <property type="match status" value="1"/>
</dbReference>
<dbReference type="SUPFAM" id="SSF51690">
    <property type="entry name" value="Nicotinate/Quinolinate PRTase C-terminal domain-like"/>
    <property type="match status" value="1"/>
</dbReference>
<evidence type="ECO:0000256" key="5">
    <source>
        <dbReference type="ARBA" id="ARBA00022598"/>
    </source>
</evidence>
<dbReference type="PANTHER" id="PTHR11098:SF1">
    <property type="entry name" value="NICOTINATE PHOSPHORIBOSYLTRANSFERASE"/>
    <property type="match status" value="1"/>
</dbReference>
<sequence length="504" mass="58147">MTYYKDDSYALHTDLYQINMAYTYWKDGIHNRRSVFDLYFRKLPFENGYAVFAGLEKIVEYIENFSFTESDIAYLAELQFEEEFLHYLQNMKFTGTIRSMQEGEVVFNNEPLLRVDAPLGEAQIIETALLNIVNYQTLIATKAARMKHAANNDELLEFGTRRAHEFDAALWGTRAAFIGGFSSTSNVRAGKRFGIPVAGTHAHSFVQAYRDEYVAFKKYAETHKKCVFLVDTYDTLKSGVPNAIRVAKEFGDCIDFYGIRLDSGDMAYLSKKARKLLDEAGFTNTKIIASSDLDEYTIMHLKSQGAKIDVWGVGTKLITSFEQPALGAVYKLVAIEDTDGKLNDTIKISSNPEKITTPGLKRIYRIINRVNDHAEGDYIALDCEEPGKEERLKMFHPVHTYISKFVTNFEARELHKDIFVNGERTYELPGILDIQKYNEQSLALFWEEYMRTLNPEEYPVDLSQECWDHKMNYIQTVREQVEKIYKNKTEKLLLLCFFQCYISL</sequence>
<dbReference type="Gene3D" id="3.20.140.10">
    <property type="entry name" value="nicotinate phosphoribosyltransferase"/>
    <property type="match status" value="1"/>
</dbReference>
<comment type="catalytic activity">
    <reaction evidence="8 9">
        <text>5-phospho-alpha-D-ribose 1-diphosphate + nicotinate + ATP + H2O = nicotinate beta-D-ribonucleotide + ADP + phosphate + diphosphate</text>
        <dbReference type="Rhea" id="RHEA:36163"/>
        <dbReference type="ChEBI" id="CHEBI:15377"/>
        <dbReference type="ChEBI" id="CHEBI:30616"/>
        <dbReference type="ChEBI" id="CHEBI:32544"/>
        <dbReference type="ChEBI" id="CHEBI:33019"/>
        <dbReference type="ChEBI" id="CHEBI:43474"/>
        <dbReference type="ChEBI" id="CHEBI:57502"/>
        <dbReference type="ChEBI" id="CHEBI:58017"/>
        <dbReference type="ChEBI" id="CHEBI:456216"/>
        <dbReference type="EC" id="6.3.4.21"/>
    </reaction>
</comment>
<dbReference type="InterPro" id="IPR041619">
    <property type="entry name" value="NAPRTase_C"/>
</dbReference>
<comment type="pathway">
    <text evidence="1 9">Cofactor biosynthesis; NAD(+) biosynthesis; nicotinate D-ribonucleotide from nicotinate: step 1/1.</text>
</comment>
<dbReference type="GO" id="GO:0004516">
    <property type="term" value="F:nicotinate phosphoribosyltransferase activity"/>
    <property type="evidence" value="ECO:0007669"/>
    <property type="project" value="UniProtKB-EC"/>
</dbReference>
<dbReference type="PANTHER" id="PTHR11098">
    <property type="entry name" value="NICOTINATE PHOSPHORIBOSYLTRANSFERASE"/>
    <property type="match status" value="1"/>
</dbReference>
<keyword evidence="6 9" id="KW-0662">Pyridine nucleotide biosynthesis</keyword>
<dbReference type="PIRSF" id="PIRSF000484">
    <property type="entry name" value="NAPRT"/>
    <property type="match status" value="1"/>
</dbReference>
<evidence type="ECO:0000256" key="3">
    <source>
        <dbReference type="ARBA" id="ARBA00013236"/>
    </source>
</evidence>
<dbReference type="Pfam" id="PF17767">
    <property type="entry name" value="NAPRTase_N"/>
    <property type="match status" value="1"/>
</dbReference>
<evidence type="ECO:0000256" key="1">
    <source>
        <dbReference type="ARBA" id="ARBA00004952"/>
    </source>
</evidence>
<keyword evidence="4" id="KW-0597">Phosphoprotein</keyword>
<feature type="domain" description="Nicotinate/nicotinamide phosphoribosyltransferase" evidence="10">
    <location>
        <begin position="155"/>
        <end position="348"/>
    </location>
</feature>
<dbReference type="InterPro" id="IPR041525">
    <property type="entry name" value="N/Namide_PRibTrfase"/>
</dbReference>
<evidence type="ECO:0000256" key="4">
    <source>
        <dbReference type="ARBA" id="ARBA00022553"/>
    </source>
</evidence>
<dbReference type="NCBIfam" id="NF009131">
    <property type="entry name" value="PRK12484.1"/>
    <property type="match status" value="1"/>
</dbReference>
<comment type="caution">
    <text evidence="13">The sequence shown here is derived from an EMBL/GenBank/DDBJ whole genome shotgun (WGS) entry which is preliminary data.</text>
</comment>
<dbReference type="CDD" id="cd01570">
    <property type="entry name" value="NAPRTase_A"/>
    <property type="match status" value="1"/>
</dbReference>
<comment type="similarity">
    <text evidence="2 9">Belongs to the NAPRTase family.</text>
</comment>